<gene>
    <name evidence="3" type="ORF">FVE85_3540</name>
</gene>
<dbReference type="PANTHER" id="PTHR21818">
    <property type="entry name" value="BC025462 PROTEIN"/>
    <property type="match status" value="1"/>
</dbReference>
<feature type="compositionally biased region" description="Polar residues" evidence="1">
    <location>
        <begin position="876"/>
        <end position="890"/>
    </location>
</feature>
<feature type="region of interest" description="Disordered" evidence="1">
    <location>
        <begin position="570"/>
        <end position="590"/>
    </location>
</feature>
<name>A0A5J4YM54_PORPP</name>
<organism evidence="3 4">
    <name type="scientific">Porphyridium purpureum</name>
    <name type="common">Red alga</name>
    <name type="synonym">Porphyridium cruentum</name>
    <dbReference type="NCBI Taxonomy" id="35688"/>
    <lineage>
        <taxon>Eukaryota</taxon>
        <taxon>Rhodophyta</taxon>
        <taxon>Bangiophyceae</taxon>
        <taxon>Porphyridiales</taxon>
        <taxon>Porphyridiaceae</taxon>
        <taxon>Porphyridium</taxon>
    </lineage>
</organism>
<dbReference type="InterPro" id="IPR029314">
    <property type="entry name" value="FANCI_S4"/>
</dbReference>
<dbReference type="GO" id="GO:0070182">
    <property type="term" value="F:DNA polymerase binding"/>
    <property type="evidence" value="ECO:0007669"/>
    <property type="project" value="TreeGrafter"/>
</dbReference>
<comment type="caution">
    <text evidence="3">The sequence shown here is derived from an EMBL/GenBank/DDBJ whole genome shotgun (WGS) entry which is preliminary data.</text>
</comment>
<dbReference type="Proteomes" id="UP000324585">
    <property type="component" value="Unassembled WGS sequence"/>
</dbReference>
<evidence type="ECO:0000313" key="4">
    <source>
        <dbReference type="Proteomes" id="UP000324585"/>
    </source>
</evidence>
<feature type="region of interest" description="Disordered" evidence="1">
    <location>
        <begin position="97"/>
        <end position="117"/>
    </location>
</feature>
<keyword evidence="4" id="KW-1185">Reference proteome</keyword>
<dbReference type="Pfam" id="PF14678">
    <property type="entry name" value="FANCI_S4"/>
    <property type="match status" value="1"/>
</dbReference>
<feature type="region of interest" description="Disordered" evidence="1">
    <location>
        <begin position="1238"/>
        <end position="1283"/>
    </location>
</feature>
<dbReference type="PANTHER" id="PTHR21818:SF0">
    <property type="entry name" value="FANCONI ANEMIA GROUP I PROTEIN"/>
    <property type="match status" value="1"/>
</dbReference>
<proteinExistence type="predicted"/>
<feature type="compositionally biased region" description="Basic and acidic residues" evidence="1">
    <location>
        <begin position="1090"/>
        <end position="1104"/>
    </location>
</feature>
<feature type="domain" description="FANCI solenoid 4" evidence="2">
    <location>
        <begin position="1744"/>
        <end position="1916"/>
    </location>
</feature>
<dbReference type="InterPro" id="IPR026171">
    <property type="entry name" value="FANCI"/>
</dbReference>
<reference evidence="4" key="1">
    <citation type="journal article" date="2019" name="Nat. Commun.">
        <title>Expansion of phycobilisome linker gene families in mesophilic red algae.</title>
        <authorList>
            <person name="Lee J."/>
            <person name="Kim D."/>
            <person name="Bhattacharya D."/>
            <person name="Yoon H.S."/>
        </authorList>
    </citation>
    <scope>NUCLEOTIDE SEQUENCE [LARGE SCALE GENOMIC DNA]</scope>
    <source>
        <strain evidence="4">CCMP 1328</strain>
    </source>
</reference>
<evidence type="ECO:0000259" key="2">
    <source>
        <dbReference type="Pfam" id="PF14678"/>
    </source>
</evidence>
<feature type="region of interest" description="Disordered" evidence="1">
    <location>
        <begin position="870"/>
        <end position="890"/>
    </location>
</feature>
<dbReference type="GO" id="GO:0006281">
    <property type="term" value="P:DNA repair"/>
    <property type="evidence" value="ECO:0007669"/>
    <property type="project" value="InterPro"/>
</dbReference>
<evidence type="ECO:0000256" key="1">
    <source>
        <dbReference type="SAM" id="MobiDB-lite"/>
    </source>
</evidence>
<sequence length="1934" mass="208311">MASLAAASLPADAGSAEMDAARAAVELYARRLKFASMHAFGEQMRGVTRRLVGYSAAQHKHMLRAFGDAYLFACLMPGLQSELRERVLAAALDTMFDENQNPNSNPHHQSHAQQRNATQQLRIGYGMSQSVSAYSQIQRAVTVSAMNQSAKHLKLGALLDLELSVQTLFRIASDAFSHFAAPLATQAFQLLERIESVQVLAGSHDLVPIGQRARHGRTSVDDDGVGAPGTQTQTELDAAAANGAKTTCAQEAVDESDSNTESMTGPVFVKRLLVHLIDMHKPEHRNIIQSSLGRESSSLSSVRNHGSCAPTRTERSGAAAPLNAVCLVSVSHDVILGCARARDDATFVKDVWHALLDWLHFVDPVDLPAFVYQLLLLCKDLDVNMKHSGAAAGGGMAGLSNVTSYKPLIGVAKGSGLKKADKLAMRKLLIDSVAERFTKLEVASEVESGARRETDHRTEGPSSFGRLREQLEREEEPHAIDEILPVASAARVCVGSSSISSRVLQDIQATTLFHFDTFCTQDALFAKCLSDLVSEPSSLRVSSGGSSTGTLSLTCSFGLALLICFGRRSATGSSSAGDGTTSASGRAGIERSSSSWSMPAAAPLGMSALQELHPATKYVYAAYELALTDYLPFVDRVDAFLMSVGDEDDDSTGRGQGEHILKVLEGRLKEVAARSSSAGAWAHLAPRIAQLALELVSCLPRHIHMNGVRGSGASAGSACVLQQPALARRVLVPRLRALSRSLLHILLFNANEHAQGFETGASRSLAAANAEQQNQICAEVLDFCLYRIVANDGDTQFCSELAAEILGRCATSTEFTSSNHLEDVKARVTFHLDSIVSEKPAALRRFVRVLYPLLAAELYHQRAQRGRHSLDGLNQARGNNGQLPTSGSGTSRSFNASVCSLNNRVLMLARKCQFHQDSAAQSSATLTLIEYCHWYENEAIASVLDVHTKQARLPERVHAMSPRSYPVSDLGALVTRMLNQHCSVREAVYLETVGLADCTSRNRNNESVRATTAPLRSSATGRILRDVLAVKCADYIEDDSNGSATSSMSTRFRRAIGRTQMCVLEPVGSLLQAALYFDQPVSQGATSEAGDDHDTGRSTSDMEVRRFDNGAGYSKVGSLALASTRWTDFVRVFSLTPFAVVQQHQQQSSSSPANESRDMDQQFYYRSCADDDAARAAASLEASVLLGVLDFLLARLLTERPPHLDVAASLRVVNMHAILLDASAKLSNATAAASAATKRLNKKDGDGDGVEDEPHAKRTRIGGSGKGKGKGKSKGRGLGTDRGEDSGSLLDTLDWSERVALYAGEDWPHLFSTLAVMLSSGSNASLTAQNERAHFVLLKVIDAQLKRRMEVDCSDGLCEDGIDHIFKLSTGITVPVFHLGEDPQMLDGVTSENHESGLHTAFQALMGTFKFYRRRCDPTSSRLEARCGVLALECTKKLFRVALESDTANGAGPVRDENGPGDQYGAHAGQYIEKELRRLDYVCAAFLPPPMRLQAGRAQDRTVSQGAVQSQSLKDNQRLRMNAGNEDAQIACGGGGGQVAVRCIEALEELVSNLLGESQWRHAIVVLHMIATLSARASMLLRGAPSAARCVEHAIFESERLVWVKNHFGSTVPSSTSSGSDAAAATSIGCALAELMINTSADKHKNLVVLHELARALEYNFGSNNPDAPPRAAPNMLASSGVLSGGPHGRENCHAILQSVMCAASSAAQQLGNAADASQRRVLRSLSSSTYMGSADDCVLTELRRCHDMEAEMYVRMELVVGVMVAALRSLITRVAQIEVVLRTTIVVYKVLLKFATHADQRLKRSGGGSAAKKGSAFAFEFQAAFGTLIEKVVSELTPATYAFMSFATSDAVPAGKKSFIRKESRIFPELVCVLEKLDVTLLRTLGSGKIPSLRSHLSGMKRSTIRDFRIDAHALGRALQDDDEDELEDVGDE</sequence>
<protein>
    <recommendedName>
        <fullName evidence="2">FANCI solenoid 4 domain-containing protein</fullName>
    </recommendedName>
</protein>
<accession>A0A5J4YM54</accession>
<dbReference type="EMBL" id="VRMN01000010">
    <property type="protein sequence ID" value="KAA8492102.1"/>
    <property type="molecule type" value="Genomic_DNA"/>
</dbReference>
<evidence type="ECO:0000313" key="3">
    <source>
        <dbReference type="EMBL" id="KAA8492102.1"/>
    </source>
</evidence>
<feature type="compositionally biased region" description="Basic and acidic residues" evidence="1">
    <location>
        <begin position="1242"/>
        <end position="1256"/>
    </location>
</feature>
<feature type="region of interest" description="Disordered" evidence="1">
    <location>
        <begin position="1083"/>
        <end position="1104"/>
    </location>
</feature>